<keyword evidence="3" id="KW-1185">Reference proteome</keyword>
<gene>
    <name evidence="2" type="ORF">CONPUDRAFT_43952</name>
</gene>
<dbReference type="OMA" id="VHIDWDA"/>
<dbReference type="KEGG" id="cput:CONPUDRAFT_43952"/>
<feature type="compositionally biased region" description="Acidic residues" evidence="1">
    <location>
        <begin position="592"/>
        <end position="601"/>
    </location>
</feature>
<dbReference type="InterPro" id="IPR032675">
    <property type="entry name" value="LRR_dom_sf"/>
</dbReference>
<comment type="caution">
    <text evidence="2">The sequence shown here is derived from an EMBL/GenBank/DDBJ whole genome shotgun (WGS) entry which is preliminary data.</text>
</comment>
<dbReference type="RefSeq" id="XP_007762410.1">
    <property type="nucleotide sequence ID" value="XM_007764220.1"/>
</dbReference>
<dbReference type="Gene3D" id="1.20.1280.50">
    <property type="match status" value="1"/>
</dbReference>
<evidence type="ECO:0000313" key="3">
    <source>
        <dbReference type="Proteomes" id="UP000053558"/>
    </source>
</evidence>
<dbReference type="OrthoDB" id="3250066at2759"/>
<evidence type="ECO:0000313" key="2">
    <source>
        <dbReference type="EMBL" id="EIW86713.1"/>
    </source>
</evidence>
<protein>
    <submittedName>
        <fullName evidence="2">Uncharacterized protein</fullName>
    </submittedName>
</protein>
<dbReference type="EMBL" id="JH711573">
    <property type="protein sequence ID" value="EIW86713.1"/>
    <property type="molecule type" value="Genomic_DNA"/>
</dbReference>
<dbReference type="Gene3D" id="3.80.10.10">
    <property type="entry name" value="Ribonuclease Inhibitor"/>
    <property type="match status" value="1"/>
</dbReference>
<proteinExistence type="predicted"/>
<dbReference type="Proteomes" id="UP000053558">
    <property type="component" value="Unassembled WGS sequence"/>
</dbReference>
<reference evidence="3" key="1">
    <citation type="journal article" date="2012" name="Science">
        <title>The Paleozoic origin of enzymatic lignin decomposition reconstructed from 31 fungal genomes.</title>
        <authorList>
            <person name="Floudas D."/>
            <person name="Binder M."/>
            <person name="Riley R."/>
            <person name="Barry K."/>
            <person name="Blanchette R.A."/>
            <person name="Henrissat B."/>
            <person name="Martinez A.T."/>
            <person name="Otillar R."/>
            <person name="Spatafora J.W."/>
            <person name="Yadav J.S."/>
            <person name="Aerts A."/>
            <person name="Benoit I."/>
            <person name="Boyd A."/>
            <person name="Carlson A."/>
            <person name="Copeland A."/>
            <person name="Coutinho P.M."/>
            <person name="de Vries R.P."/>
            <person name="Ferreira P."/>
            <person name="Findley K."/>
            <person name="Foster B."/>
            <person name="Gaskell J."/>
            <person name="Glotzer D."/>
            <person name="Gorecki P."/>
            <person name="Heitman J."/>
            <person name="Hesse C."/>
            <person name="Hori C."/>
            <person name="Igarashi K."/>
            <person name="Jurgens J.A."/>
            <person name="Kallen N."/>
            <person name="Kersten P."/>
            <person name="Kohler A."/>
            <person name="Kuees U."/>
            <person name="Kumar T.K.A."/>
            <person name="Kuo A."/>
            <person name="LaButti K."/>
            <person name="Larrondo L.F."/>
            <person name="Lindquist E."/>
            <person name="Ling A."/>
            <person name="Lombard V."/>
            <person name="Lucas S."/>
            <person name="Lundell T."/>
            <person name="Martin R."/>
            <person name="McLaughlin D.J."/>
            <person name="Morgenstern I."/>
            <person name="Morin E."/>
            <person name="Murat C."/>
            <person name="Nagy L.G."/>
            <person name="Nolan M."/>
            <person name="Ohm R.A."/>
            <person name="Patyshakuliyeva A."/>
            <person name="Rokas A."/>
            <person name="Ruiz-Duenas F.J."/>
            <person name="Sabat G."/>
            <person name="Salamov A."/>
            <person name="Samejima M."/>
            <person name="Schmutz J."/>
            <person name="Slot J.C."/>
            <person name="St John F."/>
            <person name="Stenlid J."/>
            <person name="Sun H."/>
            <person name="Sun S."/>
            <person name="Syed K."/>
            <person name="Tsang A."/>
            <person name="Wiebenga A."/>
            <person name="Young D."/>
            <person name="Pisabarro A."/>
            <person name="Eastwood D.C."/>
            <person name="Martin F."/>
            <person name="Cullen D."/>
            <person name="Grigoriev I.V."/>
            <person name="Hibbett D.S."/>
        </authorList>
    </citation>
    <scope>NUCLEOTIDE SEQUENCE [LARGE SCALE GENOMIC DNA]</scope>
    <source>
        <strain evidence="3">RWD-64-598 SS2</strain>
    </source>
</reference>
<accession>A0A5M3N5Q3</accession>
<dbReference type="AlphaFoldDB" id="A0A5M3N5Q3"/>
<sequence length="601" mass="66536">MQADEDQAPEHLADNPFLSPRHVCVVNQLPPELLSQIFEFGVTNVDDGELESDANEADEDEILAEYWNKSRDGRLVVQDENTSQLEQTRLEKSVIEDTYGGNPDVPPSPTASSSSSSSDSYEPIFQVLVSHVCRHWREVALSTPSLWTNISVTANDQSPFNRIEVWLIRSKTLPIDIFIDSEPLSRSQGALSGSDSSNGAGLSSDSDIVLKSMSESDLAKLLDLLIPHVPRWLSFHLDAVSYPLMFTCIHLLSSPSTPAAECLRMLELYHHEDTDSPFRPADHPQYGQHLTLFDGKAPRLQSIALWGVHVDWSQGWLEGNVHLIDLELAYHSIEVRPSWAAFSCILRESPNLETLTLSSSGPAGEPHEWGVATDGENNAFPGVELNGLKNLVLAYLPPSYVIGLLRRLVIPCLQSLALDIEDDCTELVQHLVGPGSRSSLPTEWKNPLSSLENLKLAGLPCDGGSVSKLYNQLDGLKSLNLDMNFLTRPFFQSLSARRTTSDGSQNTIYLPALSSLTTCGISGDEMRELVTIRKEAGHPLKTVFMDEADGVSDQDVSWLREHLDRFDMFASSEDEYELEWSEDSDASSLSEAGEDSEWEDV</sequence>
<feature type="region of interest" description="Disordered" evidence="1">
    <location>
        <begin position="577"/>
        <end position="601"/>
    </location>
</feature>
<name>A0A5M3N5Q3_CONPW</name>
<evidence type="ECO:0000256" key="1">
    <source>
        <dbReference type="SAM" id="MobiDB-lite"/>
    </source>
</evidence>
<organism evidence="2 3">
    <name type="scientific">Coniophora puteana (strain RWD-64-598)</name>
    <name type="common">Brown rot fungus</name>
    <dbReference type="NCBI Taxonomy" id="741705"/>
    <lineage>
        <taxon>Eukaryota</taxon>
        <taxon>Fungi</taxon>
        <taxon>Dikarya</taxon>
        <taxon>Basidiomycota</taxon>
        <taxon>Agaricomycotina</taxon>
        <taxon>Agaricomycetes</taxon>
        <taxon>Agaricomycetidae</taxon>
        <taxon>Boletales</taxon>
        <taxon>Coniophorineae</taxon>
        <taxon>Coniophoraceae</taxon>
        <taxon>Coniophora</taxon>
    </lineage>
</organism>
<feature type="region of interest" description="Disordered" evidence="1">
    <location>
        <begin position="97"/>
        <end position="118"/>
    </location>
</feature>
<dbReference type="GeneID" id="19206961"/>
<dbReference type="SUPFAM" id="SSF52047">
    <property type="entry name" value="RNI-like"/>
    <property type="match status" value="1"/>
</dbReference>